<feature type="repeat" description="FG-GAP" evidence="6">
    <location>
        <begin position="3516"/>
        <end position="3571"/>
    </location>
</feature>
<keyword evidence="1" id="KW-0732">Signal</keyword>
<dbReference type="PRINTS" id="PR01185">
    <property type="entry name" value="INTEGRINA"/>
</dbReference>
<dbReference type="PANTHER" id="PTHR23221">
    <property type="entry name" value="GLYCOSYLPHOSPHATIDYLINOSITOL PHOSPHOLIPASE D"/>
    <property type="match status" value="1"/>
</dbReference>
<dbReference type="Pfam" id="PF01839">
    <property type="entry name" value="FG-GAP"/>
    <property type="match status" value="6"/>
</dbReference>
<dbReference type="InterPro" id="IPR013519">
    <property type="entry name" value="Int_alpha_beta-p"/>
</dbReference>
<evidence type="ECO:0000256" key="3">
    <source>
        <dbReference type="ARBA" id="ARBA00022801"/>
    </source>
</evidence>
<proteinExistence type="predicted"/>
<feature type="region of interest" description="Disordered" evidence="7">
    <location>
        <begin position="465"/>
        <end position="497"/>
    </location>
</feature>
<feature type="non-terminal residue" evidence="10">
    <location>
        <position position="1"/>
    </location>
</feature>
<feature type="domain" description="Calx-beta" evidence="8">
    <location>
        <begin position="2135"/>
        <end position="2229"/>
    </location>
</feature>
<accession>A0A8S1IVU8</accession>
<feature type="domain" description="Calx-beta" evidence="8">
    <location>
        <begin position="1320"/>
        <end position="1405"/>
    </location>
</feature>
<feature type="domain" description="Calx-beta" evidence="8">
    <location>
        <begin position="1929"/>
        <end position="2024"/>
    </location>
</feature>
<dbReference type="InterPro" id="IPR011049">
    <property type="entry name" value="Serralysin-like_metalloprot_C"/>
</dbReference>
<dbReference type="Gene3D" id="2.60.40.2030">
    <property type="match status" value="11"/>
</dbReference>
<feature type="domain" description="Calx-beta" evidence="8">
    <location>
        <begin position="2368"/>
        <end position="2463"/>
    </location>
</feature>
<dbReference type="OrthoDB" id="5317514at2759"/>
<organism evidence="10 11">
    <name type="scientific">Ostreobium quekettii</name>
    <dbReference type="NCBI Taxonomy" id="121088"/>
    <lineage>
        <taxon>Eukaryota</taxon>
        <taxon>Viridiplantae</taxon>
        <taxon>Chlorophyta</taxon>
        <taxon>core chlorophytes</taxon>
        <taxon>Ulvophyceae</taxon>
        <taxon>TCBD clade</taxon>
        <taxon>Bryopsidales</taxon>
        <taxon>Ostreobineae</taxon>
        <taxon>Ostreobiaceae</taxon>
        <taxon>Ostreobium</taxon>
    </lineage>
</organism>
<reference evidence="10" key="1">
    <citation type="submission" date="2020-12" db="EMBL/GenBank/DDBJ databases">
        <authorList>
            <person name="Iha C."/>
        </authorList>
    </citation>
    <scope>NUCLEOTIDE SEQUENCE</scope>
</reference>
<dbReference type="Gene3D" id="2.130.10.130">
    <property type="entry name" value="Integrin alpha, N-terminal"/>
    <property type="match status" value="7"/>
</dbReference>
<feature type="compositionally biased region" description="Acidic residues" evidence="7">
    <location>
        <begin position="485"/>
        <end position="497"/>
    </location>
</feature>
<keyword evidence="3" id="KW-0378">Hydrolase</keyword>
<evidence type="ECO:0000313" key="11">
    <source>
        <dbReference type="Proteomes" id="UP000708148"/>
    </source>
</evidence>
<evidence type="ECO:0000313" key="10">
    <source>
        <dbReference type="EMBL" id="CAD7698190.1"/>
    </source>
</evidence>
<feature type="repeat" description="FG-GAP" evidence="6">
    <location>
        <begin position="3064"/>
        <end position="3127"/>
    </location>
</feature>
<gene>
    <name evidence="10" type="ORF">OSTQU699_LOCUS3551</name>
</gene>
<dbReference type="Pfam" id="PF03160">
    <property type="entry name" value="Calx-beta"/>
    <property type="match status" value="11"/>
</dbReference>
<sequence>MIFDWIRGNRPPTDCTRKQTPAPRTKSSHAFSSVDALESRIALSSTVVELPDSPAIADAPGGVTQTPAGSDDPATADSSSATASVVGRHLFYNNSRFDDPATLTGDAGINANDDAAIATDKTALMPGVMGSFENYTGYSRGINGIMVDIARPAGPLTAADFEFKVGNNNAPDTWEAAPPISGFDVREGAGENGSDRVTITWEDNTIRNQWLQVTVLANENTGLSTADVHYWGNQIGETGNDATTTVDGADTGAVVNNASAFSSVDVASPYDLNKSGFVDGADTGIVVNSATGFGSLTLFAAPVPVSLDGQPAPGSSLIGVDLGGQNTPTNWNSFNGTSDTTISNLIDETGYDIGATHTVTITGASTLNFSQNFNANETYINDELGDSTRDLSSYAELMAADGSGQIIVQVVGPPPGGLGVMALALRTAAPATHDFGDAASAAQSGFAASYPVTLAQDGARHLDAGPQLGANRDIESDGFQSVGADSDDNAGVPDDEDGITFASSTILVSTAGPTTGSVDVSLVNADPTSNRLDAWIDWNRDGDWNDAGEQIFTDFDLGTSDGVQSLNFAIPHDTGTNVEEGDTYARFRLSTTGGLGVTGEATDGEVEDYLITIDSFSPFDPPVLSQLNGTYGFRLDGEEASDFSGFVSSSAGDINGDGFDDIIVGARSANPGGTTDAGTTYIVFGKSSGFTTPFDLSSVDGTNGFRLDGVNAEDSTAWTVNGAGDINNDGFDDIIIGSRFGDAAAGFSSAIDLTALNGSTGFRIDEVASGDELGFFHAASTAGDFNADGFDDILLGARKAANSGAGSGSAYILYGAGSFASAIDLSSLNGSNGFRIDAEAAGDELGLTVNNVGDVNADGFDDVVLGARLASPGGSAFAGASYVVFGASSGFGATFGLTGLNGTNGFRIDGATAGDQIGLHVNGAGDVNADGFDDIAVATRIGDPASGADAGIAYVVFGAAGGFSASLSVGSLTSTTGFQIDGENAGDHLGRSIGSVGDVDGDGFDDLLIGADNADPNGANLAGSTYVVFGKLYNSRPDTQVGDSAADTLTATQGAGVDVLIGGLNDDILISDGGADVLRGGGGDDDLSIPDVTFSSTRRVQGGAGTDTLLLNGSGLTLDLTAIPDNRITDIEEIDITGTGANTLTLDVQEVLNISSHSNTLVVRRGVQTDGSLTASLSVTTQGDEDGPVNIVFTVTLNALNDTGSAITFDLDDLLTGTATSGTDYTAIPANAQISVAHGATTGTLSVTVTDDALLEGTETLDAQISNSSDPAVTIGTATATANIADDETATADLSVTTHGDEAGPVNIVFTVTLSEINNTGSAITFDLDDLGSGSATSGTDYTAIPANAQISVADGATTGTLTVVVTDDALLEATETLAAQISNSSEPSVSIGTVSATANITDNDTATADLSVTTQGNEAGPVNIVFTVTLSKVNNTGSAITFDLDDLGSGSATSGTDYTAIPANAQISVADGATTGTLSVTVTDDSLLEGPVNIVYTVTLSRVNNTGSAITFDLDDLGSGSATSGTDYTAIPANAQISVADGATTGTLTVVVSDDALLEGTETVIAQISNASDPAVTIGTSSATANITDDETATADLSVTTQGNEAGPVNIVYTVTLSRVNNTGSAITFDLDDLGSGTAASGSDYTAIPANAQISVADGATTGTLTVTVTDDSLLESTETVVAQISNSSSSSVSIVTLSKVNDTGSAITFDLDDLGTGTATSGDDYTAIPANAQISVANGASTGTLTVNVTDDAETEALETLIAQISNSSNPAVTINTDTATANITDNDATSADLSVTTHGDEFGPTDIEFTVTLSRVNNTGSAITFDLDDLGTGSATSGSDYTAIPANAQISVADGATTGSLIVAVTDDALLESTETLTAEISNPSNPLISINTASATANITDDDTATADLSVTTQGDEAGPVDIVFTVTLSKVNNTGSAITFDLDDLESGTATSGSDYTAFPANAQITVADGSSTGTLTVTVTDDAVLETTETVTAEISNSSDPSVTIGTASATANITDNDTATAELSVTTHGDEDGPVDIVFTVTLDKVNNTGSAITFDLDDLGTGTATSGDDYTAIPANAQITISNSSNPAVTIGTATATANIADDDVTTADLSVTTDGDETGPVNIVFTVTLSKTNNSGSAITFDLDDLGSGSAASGSDYTAIPANAQISVADGASTGSLIVAVTDDALLESTETLVAQISNVSDPLITIDTDTATANITDNDTATADLSVTTHGDEAGPIDIAFTVTLDKVNNTGSAITFDLDDLGTGSAISGSDYTAIPANAQISVADGATTGTLTVTVTDDALLETTETVTAQISNSSDPAVSIGTASATANITDNDTATADLSVTMHGDEDGPVDIEFTVTLSKTNNTGAAINFDLDDLLTGTATSGDDYTAIPANAQITVADGSSTGTFTVAVTDDGDTESLETLIAQISSSSNPAVTINTASATANIADNDASTLIINIDQDTILEGVTITATAAGFPSANETIDVIDNETPGGGSLIGIDFGGGTVPTNWNSFNGVSGDTLSNLTDEAGATTNTDVQIFFAATATTQSFTPAPNELPLHTQSLSGIDGTLVDFSSDNDLFLTFSDLSPEQIYEIYIFGGHNIDTSHSITIPGQILRQNYDANELLINDSKGDSIRELWTTAEFAAADVSGELSIAIRGSYVNGIATLGVSAVAIREAAPALYDFGDAPGTFWYGFESPYPVSEDGARHLDSGPRLGLERDIEVFGEHGRYAETDDENDVDDEDGIVFASPFIVSLTDSVSTGSVDVHLTNADSTSNRLDAWIDWNRDGDWDDPDEQIFTDFDLGTFDGIQALNFVIPQDTGTNVEEGLSYARFRLSTAGGLATTGPASDGEVEDYQITIDTVDPADTQNLALLDGTNGFRLDGDSLMHPQDFTGGFPAELHPSDLNGTNGFRLDGANSVNQLGSSVSSAGDINADGFDDLLIGAKNTEVGNDDHVGSVYVLFGHSGTSAAAVNVSSLDGTNGLRFDGIADSDTTGVAVSGAGDINADGFDDLMIGASGADPVTSGEGSTYIIFGRSGGFASAVSLSTLNGTNGFRIDGFISSGQSGRAVSNAGDVNGDGFHDIIIGAPQASLTTQLFSSGAAWVVFGAAAGFTPTIQLSSLDGTNGFQLSGPERFADAGWSVGTAGDINGDGFSDVVIGAIATSPVDDREGTAFTVFGRSGGFSSVIQLSALDGSTGFRLNGTTTFDSVGESVGGGGDVNADGFDDLIVGATGAFPSAGSTYVIFGRTAAFASVLSVSDISGSVGFRLDGRITREDSGKSVSHAGDVNGDGFDDIAIGADYADPFGNANSGSGYVVFGSNLTGGVETQVGDAAANTLTATQGAGAIDILVGAQGNDTLISDGGADVLRGAQGDDILSIPDTDFSSTRRVQGGNGFDTLVLDGSGLTLDLTVIPDNRIVDIEAVDLTGSGTNTLILTAREVLNLSTHSNTLLVRGTAGDVVNIEVGWTQQADEVIGPDTFRVYTQGAATLKVESTVSVSLLTLNGISGFRLNGTIASLAGHTMSNAGDINGDGFDDLIVGAWGANADSSGANFVVFGQS</sequence>
<feature type="compositionally biased region" description="Low complexity" evidence="7">
    <location>
        <begin position="66"/>
        <end position="80"/>
    </location>
</feature>
<dbReference type="EMBL" id="CAJHUC010000780">
    <property type="protein sequence ID" value="CAD7698190.1"/>
    <property type="molecule type" value="Genomic_DNA"/>
</dbReference>
<dbReference type="SMART" id="SM00191">
    <property type="entry name" value="Int_alpha"/>
    <property type="match status" value="13"/>
</dbReference>
<evidence type="ECO:0000256" key="7">
    <source>
        <dbReference type="SAM" id="MobiDB-lite"/>
    </source>
</evidence>
<dbReference type="GO" id="GO:0007155">
    <property type="term" value="P:cell adhesion"/>
    <property type="evidence" value="ECO:0007669"/>
    <property type="project" value="InterPro"/>
</dbReference>
<dbReference type="InterPro" id="IPR038081">
    <property type="entry name" value="CalX-like_sf"/>
</dbReference>
<feature type="domain" description="Calx-beta" evidence="8">
    <location>
        <begin position="1719"/>
        <end position="1790"/>
    </location>
</feature>
<feature type="region of interest" description="Disordered" evidence="7">
    <location>
        <begin position="53"/>
        <end position="80"/>
    </location>
</feature>
<feature type="repeat" description="FG-GAP" evidence="6">
    <location>
        <begin position="632"/>
        <end position="692"/>
    </location>
</feature>
<dbReference type="Proteomes" id="UP000708148">
    <property type="component" value="Unassembled WGS sequence"/>
</dbReference>
<feature type="repeat" description="FG-GAP" evidence="6">
    <location>
        <begin position="3137"/>
        <end position="3198"/>
    </location>
</feature>
<keyword evidence="4" id="KW-0106">Calcium</keyword>
<dbReference type="SUPFAM" id="SSF51120">
    <property type="entry name" value="beta-Roll"/>
    <property type="match status" value="1"/>
</dbReference>
<feature type="domain" description="Calx-beta" evidence="8">
    <location>
        <begin position="1616"/>
        <end position="1693"/>
    </location>
</feature>
<dbReference type="SUPFAM" id="SSF141072">
    <property type="entry name" value="CalX-like"/>
    <property type="match status" value="11"/>
</dbReference>
<dbReference type="GO" id="GO:0008305">
    <property type="term" value="C:integrin complex"/>
    <property type="evidence" value="ECO:0007669"/>
    <property type="project" value="InterPro"/>
</dbReference>
<evidence type="ECO:0000256" key="6">
    <source>
        <dbReference type="PROSITE-ProRule" id="PRU00803"/>
    </source>
</evidence>
<dbReference type="GO" id="GO:0007154">
    <property type="term" value="P:cell communication"/>
    <property type="evidence" value="ECO:0007669"/>
    <property type="project" value="InterPro"/>
</dbReference>
<feature type="region of interest" description="Disordered" evidence="7">
    <location>
        <begin position="1"/>
        <end position="31"/>
    </location>
</feature>
<dbReference type="PANTHER" id="PTHR23221:SF7">
    <property type="entry name" value="PHOSPHATIDYLINOSITOL-GLYCAN-SPECIFIC PHOSPHOLIPASE D"/>
    <property type="match status" value="1"/>
</dbReference>
<feature type="domain" description="GEVED" evidence="9">
    <location>
        <begin position="532"/>
        <end position="612"/>
    </location>
</feature>
<feature type="domain" description="Calx-beta" evidence="8">
    <location>
        <begin position="1507"/>
        <end position="1591"/>
    </location>
</feature>
<keyword evidence="5" id="KW-0325">Glycoprotein</keyword>
<feature type="domain" description="Calx-beta" evidence="8">
    <location>
        <begin position="1435"/>
        <end position="1503"/>
    </location>
</feature>
<feature type="domain" description="Calx-beta" evidence="8">
    <location>
        <begin position="2275"/>
        <end position="2346"/>
    </location>
</feature>
<feature type="repeat" description="FG-GAP" evidence="6">
    <location>
        <begin position="2921"/>
        <end position="2983"/>
    </location>
</feature>
<dbReference type="InterPro" id="IPR000413">
    <property type="entry name" value="Integrin_alpha"/>
</dbReference>
<dbReference type="Pfam" id="PF20009">
    <property type="entry name" value="GEVED"/>
    <property type="match status" value="2"/>
</dbReference>
<dbReference type="InterPro" id="IPR003644">
    <property type="entry name" value="Calx_beta"/>
</dbReference>
<evidence type="ECO:0000259" key="8">
    <source>
        <dbReference type="Pfam" id="PF03160"/>
    </source>
</evidence>
<dbReference type="InterPro" id="IPR045474">
    <property type="entry name" value="GEVED"/>
</dbReference>
<dbReference type="GO" id="GO:0016787">
    <property type="term" value="F:hydrolase activity"/>
    <property type="evidence" value="ECO:0007669"/>
    <property type="project" value="UniProtKB-KW"/>
</dbReference>
<feature type="repeat" description="FG-GAP" evidence="6">
    <location>
        <begin position="975"/>
        <end position="1037"/>
    </location>
</feature>
<evidence type="ECO:0000259" key="9">
    <source>
        <dbReference type="Pfam" id="PF20009"/>
    </source>
</evidence>
<dbReference type="SUPFAM" id="SSF69318">
    <property type="entry name" value="Integrin alpha N-terminal domain"/>
    <property type="match status" value="2"/>
</dbReference>
<comment type="caution">
    <text evidence="10">The sequence shown here is derived from an EMBL/GenBank/DDBJ whole genome shotgun (WGS) entry which is preliminary data.</text>
</comment>
<evidence type="ECO:0000256" key="2">
    <source>
        <dbReference type="ARBA" id="ARBA00022737"/>
    </source>
</evidence>
<evidence type="ECO:0008006" key="12">
    <source>
        <dbReference type="Google" id="ProtNLM"/>
    </source>
</evidence>
<keyword evidence="2" id="KW-0677">Repeat</keyword>
<evidence type="ECO:0000256" key="4">
    <source>
        <dbReference type="ARBA" id="ARBA00022837"/>
    </source>
</evidence>
<feature type="domain" description="Calx-beta" evidence="8">
    <location>
        <begin position="1811"/>
        <end position="1907"/>
    </location>
</feature>
<protein>
    <recommendedName>
        <fullName evidence="12">FG-GAP repeat protein</fullName>
    </recommendedName>
</protein>
<dbReference type="PROSITE" id="PS51470">
    <property type="entry name" value="FG_GAP"/>
    <property type="match status" value="6"/>
</dbReference>
<name>A0A8S1IVU8_9CHLO</name>
<dbReference type="InterPro" id="IPR028994">
    <property type="entry name" value="Integrin_alpha_N"/>
</dbReference>
<dbReference type="InterPro" id="IPR013517">
    <property type="entry name" value="FG-GAP"/>
</dbReference>
<dbReference type="PROSITE" id="PS00330">
    <property type="entry name" value="HEMOLYSIN_CALCIUM"/>
    <property type="match status" value="1"/>
</dbReference>
<evidence type="ECO:0000256" key="5">
    <source>
        <dbReference type="ARBA" id="ARBA00023180"/>
    </source>
</evidence>
<dbReference type="InterPro" id="IPR018511">
    <property type="entry name" value="Hemolysin-typ_Ca-bd_CS"/>
</dbReference>
<feature type="domain" description="GEVED" evidence="9">
    <location>
        <begin position="2791"/>
        <end position="2871"/>
    </location>
</feature>
<feature type="domain" description="Calx-beta" evidence="8">
    <location>
        <begin position="1216"/>
        <end position="1287"/>
    </location>
</feature>
<evidence type="ECO:0000256" key="1">
    <source>
        <dbReference type="ARBA" id="ARBA00022729"/>
    </source>
</evidence>
<keyword evidence="11" id="KW-1185">Reference proteome</keyword>